<dbReference type="Proteomes" id="UP001595967">
    <property type="component" value="Unassembled WGS sequence"/>
</dbReference>
<name>A0ABV9H0S3_9BURK</name>
<comment type="caution">
    <text evidence="2">The sequence shown here is derived from an EMBL/GenBank/DDBJ whole genome shotgun (WGS) entry which is preliminary data.</text>
</comment>
<gene>
    <name evidence="2" type="ORF">ACFO3A_13405</name>
</gene>
<dbReference type="EMBL" id="JBHSEW010000012">
    <property type="protein sequence ID" value="MFC4623202.1"/>
    <property type="molecule type" value="Genomic_DNA"/>
</dbReference>
<sequence length="184" mass="19577">MPAARFMRQTATFLLCSSLCTLATMSAVQAAPSALAVKAALLFKLPRFVYLPYLEDNAPLTLCILDSNPFGQALQTLAQTPVDGRTVQLHMPHSTSDAQACNLAFLPDSANARNALPTRLQALAAYPMLTVSDIPGFAQAGGMVELADHPDDQGKVQIVINQSAAASQGIRFNAQLLRLATLLP</sequence>
<proteinExistence type="predicted"/>
<reference evidence="3" key="1">
    <citation type="journal article" date="2019" name="Int. J. Syst. Evol. Microbiol.">
        <title>The Global Catalogue of Microorganisms (GCM) 10K type strain sequencing project: providing services to taxonomists for standard genome sequencing and annotation.</title>
        <authorList>
            <consortium name="The Broad Institute Genomics Platform"/>
            <consortium name="The Broad Institute Genome Sequencing Center for Infectious Disease"/>
            <person name="Wu L."/>
            <person name="Ma J."/>
        </authorList>
    </citation>
    <scope>NUCLEOTIDE SEQUENCE [LARGE SCALE GENOMIC DNA]</scope>
    <source>
        <strain evidence="3">JCM 11650</strain>
    </source>
</reference>
<dbReference type="RefSeq" id="WP_377727277.1">
    <property type="nucleotide sequence ID" value="NZ_JBHSEW010000012.1"/>
</dbReference>
<dbReference type="InterPro" id="IPR025293">
    <property type="entry name" value="YfiR/HmsC-like"/>
</dbReference>
<evidence type="ECO:0000256" key="1">
    <source>
        <dbReference type="SAM" id="SignalP"/>
    </source>
</evidence>
<evidence type="ECO:0000313" key="3">
    <source>
        <dbReference type="Proteomes" id="UP001595967"/>
    </source>
</evidence>
<organism evidence="2 3">
    <name type="scientific">Comamonas nitrativorans</name>
    <dbReference type="NCBI Taxonomy" id="108437"/>
    <lineage>
        <taxon>Bacteria</taxon>
        <taxon>Pseudomonadati</taxon>
        <taxon>Pseudomonadota</taxon>
        <taxon>Betaproteobacteria</taxon>
        <taxon>Burkholderiales</taxon>
        <taxon>Comamonadaceae</taxon>
        <taxon>Comamonas</taxon>
    </lineage>
</organism>
<feature type="chain" id="PRO_5047185507" evidence="1">
    <location>
        <begin position="31"/>
        <end position="184"/>
    </location>
</feature>
<feature type="signal peptide" evidence="1">
    <location>
        <begin position="1"/>
        <end position="30"/>
    </location>
</feature>
<keyword evidence="3" id="KW-1185">Reference proteome</keyword>
<accession>A0ABV9H0S3</accession>
<dbReference type="Pfam" id="PF13689">
    <property type="entry name" value="DUF4154"/>
    <property type="match status" value="1"/>
</dbReference>
<keyword evidence="1" id="KW-0732">Signal</keyword>
<protein>
    <submittedName>
        <fullName evidence="2">YfiR family protein</fullName>
    </submittedName>
</protein>
<evidence type="ECO:0000313" key="2">
    <source>
        <dbReference type="EMBL" id="MFC4623202.1"/>
    </source>
</evidence>